<sequence>MLNDEAYLRFGRQLLLPEWGEAGQQRLADKRVLVIGLGGLGCPALQYLAGAGIGAGERGALVLMDGDRISLSNLPRQTLYRADQIGQSKAQAAKAWAKQHNPGIRVEALAQMASAEGLPKRLAGIDLVLDCTDNLASRHAINRACVRAGVPLISGAAIGWQGQLMVIEPGAVDAPCFACFSDPADSADAASCREAGVVGPVVGAVGTLQALMALRLLLGLPPEHKLHRFDGLTVHWQAFKLAKADDCPLCGSAAEERV</sequence>
<dbReference type="CDD" id="cd00757">
    <property type="entry name" value="ThiF_MoeB_HesA_family"/>
    <property type="match status" value="1"/>
</dbReference>
<dbReference type="SUPFAM" id="SSF69572">
    <property type="entry name" value="Activating enzymes of the ubiquitin-like proteins"/>
    <property type="match status" value="1"/>
</dbReference>
<dbReference type="Gene3D" id="3.40.50.720">
    <property type="entry name" value="NAD(P)-binding Rossmann-like Domain"/>
    <property type="match status" value="1"/>
</dbReference>
<proteinExistence type="predicted"/>
<feature type="domain" description="THIF-type NAD/FAD binding fold" evidence="1">
    <location>
        <begin position="11"/>
        <end position="248"/>
    </location>
</feature>
<keyword evidence="3" id="KW-1185">Reference proteome</keyword>
<accession>A0ABP9FCT4</accession>
<protein>
    <submittedName>
        <fullName evidence="2">HesA/MoeB/ThiF family protein</fullName>
    </submittedName>
</protein>
<dbReference type="Proteomes" id="UP001499988">
    <property type="component" value="Unassembled WGS sequence"/>
</dbReference>
<dbReference type="InterPro" id="IPR035985">
    <property type="entry name" value="Ubiquitin-activating_enz"/>
</dbReference>
<gene>
    <name evidence="2" type="ORF">GCM10023333_36460</name>
</gene>
<dbReference type="EMBL" id="BAABJZ010000101">
    <property type="protein sequence ID" value="GAA4899506.1"/>
    <property type="molecule type" value="Genomic_DNA"/>
</dbReference>
<evidence type="ECO:0000259" key="1">
    <source>
        <dbReference type="Pfam" id="PF00899"/>
    </source>
</evidence>
<dbReference type="Pfam" id="PF00899">
    <property type="entry name" value="ThiF"/>
    <property type="match status" value="1"/>
</dbReference>
<dbReference type="PANTHER" id="PTHR10953">
    <property type="entry name" value="UBIQUITIN-ACTIVATING ENZYME E1"/>
    <property type="match status" value="1"/>
</dbReference>
<organism evidence="2 3">
    <name type="scientific">Ferrimonas pelagia</name>
    <dbReference type="NCBI Taxonomy" id="1177826"/>
    <lineage>
        <taxon>Bacteria</taxon>
        <taxon>Pseudomonadati</taxon>
        <taxon>Pseudomonadota</taxon>
        <taxon>Gammaproteobacteria</taxon>
        <taxon>Alteromonadales</taxon>
        <taxon>Ferrimonadaceae</taxon>
        <taxon>Ferrimonas</taxon>
    </lineage>
</organism>
<dbReference type="InterPro" id="IPR045886">
    <property type="entry name" value="ThiF/MoeB/HesA"/>
</dbReference>
<dbReference type="PANTHER" id="PTHR10953:SF240">
    <property type="entry name" value="SULFUR CARRIER PROTEIN THIS ADENYLYLTRANSFERASE"/>
    <property type="match status" value="1"/>
</dbReference>
<evidence type="ECO:0000313" key="2">
    <source>
        <dbReference type="EMBL" id="GAA4899506.1"/>
    </source>
</evidence>
<evidence type="ECO:0000313" key="3">
    <source>
        <dbReference type="Proteomes" id="UP001499988"/>
    </source>
</evidence>
<reference evidence="3" key="1">
    <citation type="journal article" date="2019" name="Int. J. Syst. Evol. Microbiol.">
        <title>The Global Catalogue of Microorganisms (GCM) 10K type strain sequencing project: providing services to taxonomists for standard genome sequencing and annotation.</title>
        <authorList>
            <consortium name="The Broad Institute Genomics Platform"/>
            <consortium name="The Broad Institute Genome Sequencing Center for Infectious Disease"/>
            <person name="Wu L."/>
            <person name="Ma J."/>
        </authorList>
    </citation>
    <scope>NUCLEOTIDE SEQUENCE [LARGE SCALE GENOMIC DNA]</scope>
    <source>
        <strain evidence="3">JCM 18401</strain>
    </source>
</reference>
<comment type="caution">
    <text evidence="2">The sequence shown here is derived from an EMBL/GenBank/DDBJ whole genome shotgun (WGS) entry which is preliminary data.</text>
</comment>
<dbReference type="RefSeq" id="WP_345336914.1">
    <property type="nucleotide sequence ID" value="NZ_BAABJZ010000101.1"/>
</dbReference>
<dbReference type="InterPro" id="IPR000594">
    <property type="entry name" value="ThiF_NAD_FAD-bd"/>
</dbReference>
<name>A0ABP9FCT4_9GAMM</name>